<dbReference type="Proteomes" id="UP001497700">
    <property type="component" value="Unassembled WGS sequence"/>
</dbReference>
<keyword evidence="2" id="KW-1185">Reference proteome</keyword>
<organism evidence="1 2">
    <name type="scientific">Hypoxylon rubiginosum</name>
    <dbReference type="NCBI Taxonomy" id="110542"/>
    <lineage>
        <taxon>Eukaryota</taxon>
        <taxon>Fungi</taxon>
        <taxon>Dikarya</taxon>
        <taxon>Ascomycota</taxon>
        <taxon>Pezizomycotina</taxon>
        <taxon>Sordariomycetes</taxon>
        <taxon>Xylariomycetidae</taxon>
        <taxon>Xylariales</taxon>
        <taxon>Hypoxylaceae</taxon>
        <taxon>Hypoxylon</taxon>
    </lineage>
</organism>
<sequence>MSFGFGAGDFITVIKLVDKVRREFADAPGQFEDISNEVESLSIVLRRIEHAWSNYGLDDNQKIELQDITRSCQSVAKDLKNVLNHYSNLSLKPRGIVKSGKRMWKRFTWKPGDIHDFRNRINLNVTLLNAFNQQIASDGVVQLARIQHTQENQTILDWFTPFDYGPQQSDFISRRQQGTAQWFLERKEEQCATDLSLSLIKQLSQGRLSLPNVVRNLYNRHIHHKTRPSANEISTALRLVSATYAKVFIVIDALDECQTSDGCRAKLLSEVFDLQKLEAVNILATSRFIPDIVERFAGSASLEIHATKEDVKIYLENHMDLLPRFVPQNSMIREEIASTISDVVDGMFLLAHVYFQSLHDKPSIGAITDALKDLRKQCSYSDESQKVRVLTHAYEKATETIIGQEQGLRYLAIQILSWIVCATRPLSLLELRHALAVKAGTEEFNEDYIPDIEMMISACAGLVTTDKRSGIIRLVHYTTQEYFENTQSHWFPEAHLMITKTCTTYLSYPKFASGSCESKVEFGQRLDSNPFYDYAAKNWGRHARLTPCSDVLSFLRKHGQLEASTQAVLPNHRDLFRNYYHVPRKITGLHLTSFFGLSKEIALIMDEYDVDATDCCGRTPLLWAAQNGRNDITLLLLKKGANIKSRSELTQRTPLLYAAYNGHEATVRLLLKDGDDIEAEYRGGFTPLLIAYGRTSLWRAVHKNSIGIVQLLLEEGANIEAKDKYTKQTPLWVAVKDDSEVIAWLLIKKSANIEAKDADTVYEESEEIVKLLLDNGANTEITDQNDGSTLLSEAEKGSKAILQLILEKRANGRVGNRLNRG</sequence>
<protein>
    <submittedName>
        <fullName evidence="1">Uncharacterized protein</fullName>
    </submittedName>
</protein>
<gene>
    <name evidence="1" type="ORF">F4820DRAFT_467271</name>
</gene>
<dbReference type="EMBL" id="MU393650">
    <property type="protein sequence ID" value="KAI4859200.1"/>
    <property type="molecule type" value="Genomic_DNA"/>
</dbReference>
<reference evidence="1 2" key="1">
    <citation type="journal article" date="2022" name="New Phytol.">
        <title>Ecological generalism drives hyperdiversity of secondary metabolite gene clusters in xylarialean endophytes.</title>
        <authorList>
            <person name="Franco M.E.E."/>
            <person name="Wisecaver J.H."/>
            <person name="Arnold A.E."/>
            <person name="Ju Y.M."/>
            <person name="Slot J.C."/>
            <person name="Ahrendt S."/>
            <person name="Moore L.P."/>
            <person name="Eastman K.E."/>
            <person name="Scott K."/>
            <person name="Konkel Z."/>
            <person name="Mondo S.J."/>
            <person name="Kuo A."/>
            <person name="Hayes R.D."/>
            <person name="Haridas S."/>
            <person name="Andreopoulos B."/>
            <person name="Riley R."/>
            <person name="LaButti K."/>
            <person name="Pangilinan J."/>
            <person name="Lipzen A."/>
            <person name="Amirebrahimi M."/>
            <person name="Yan J."/>
            <person name="Adam C."/>
            <person name="Keymanesh K."/>
            <person name="Ng V."/>
            <person name="Louie K."/>
            <person name="Northen T."/>
            <person name="Drula E."/>
            <person name="Henrissat B."/>
            <person name="Hsieh H.M."/>
            <person name="Youens-Clark K."/>
            <person name="Lutzoni F."/>
            <person name="Miadlikowska J."/>
            <person name="Eastwood D.C."/>
            <person name="Hamelin R.C."/>
            <person name="Grigoriev I.V."/>
            <person name="U'Ren J.M."/>
        </authorList>
    </citation>
    <scope>NUCLEOTIDE SEQUENCE [LARGE SCALE GENOMIC DNA]</scope>
    <source>
        <strain evidence="1 2">CBS 119005</strain>
    </source>
</reference>
<comment type="caution">
    <text evidence="1">The sequence shown here is derived from an EMBL/GenBank/DDBJ whole genome shotgun (WGS) entry which is preliminary data.</text>
</comment>
<name>A0ACB9YJK1_9PEZI</name>
<evidence type="ECO:0000313" key="1">
    <source>
        <dbReference type="EMBL" id="KAI4859200.1"/>
    </source>
</evidence>
<proteinExistence type="predicted"/>
<accession>A0ACB9YJK1</accession>
<evidence type="ECO:0000313" key="2">
    <source>
        <dbReference type="Proteomes" id="UP001497700"/>
    </source>
</evidence>